<feature type="domain" description="PpiC" evidence="9">
    <location>
        <begin position="201"/>
        <end position="302"/>
    </location>
</feature>
<dbReference type="EC" id="5.2.1.8" evidence="7"/>
<dbReference type="InterPro" id="IPR015391">
    <property type="entry name" value="SurA_N"/>
</dbReference>
<evidence type="ECO:0000313" key="11">
    <source>
        <dbReference type="Proteomes" id="UP001225596"/>
    </source>
</evidence>
<evidence type="ECO:0000256" key="1">
    <source>
        <dbReference type="ARBA" id="ARBA00022729"/>
    </source>
</evidence>
<dbReference type="InterPro" id="IPR000297">
    <property type="entry name" value="PPIase_PpiC"/>
</dbReference>
<feature type="coiled-coil region" evidence="8">
    <location>
        <begin position="336"/>
        <end position="367"/>
    </location>
</feature>
<keyword evidence="2 7" id="KW-0677">Repeat</keyword>
<dbReference type="InterPro" id="IPR046357">
    <property type="entry name" value="PPIase_dom_sf"/>
</dbReference>
<dbReference type="Gene3D" id="3.10.50.40">
    <property type="match status" value="2"/>
</dbReference>
<comment type="caution">
    <text evidence="10">The sequence shown here is derived from an EMBL/GenBank/DDBJ whole genome shotgun (WGS) entry which is preliminary data.</text>
</comment>
<keyword evidence="6 7" id="KW-0413">Isomerase</keyword>
<feature type="domain" description="PpiC" evidence="9">
    <location>
        <begin position="318"/>
        <end position="417"/>
    </location>
</feature>
<name>A0ABU1BJ87_9BURK</name>
<evidence type="ECO:0000256" key="6">
    <source>
        <dbReference type="ARBA" id="ARBA00023235"/>
    </source>
</evidence>
<dbReference type="InterPro" id="IPR050280">
    <property type="entry name" value="OMP_Chaperone_SurA"/>
</dbReference>
<dbReference type="RefSeq" id="WP_338434697.1">
    <property type="nucleotide sequence ID" value="NZ_JAUYVH010000001.1"/>
</dbReference>
<dbReference type="Gene3D" id="1.10.4030.10">
    <property type="entry name" value="Porin chaperone SurA, peptide-binding domain"/>
    <property type="match status" value="1"/>
</dbReference>
<sequence length="468" mass="52753" precursor="true">MTNSSGAKKENFAIRQVPILLLAMVAAAGTMSNGWAQSGNGNKAPASQPRQIQSVDAIAAVVNNEVITFQELEERMRLIEKRMQSQGTAMPPRAQLQKQLLERMIVDRAQLQLAKEVGIRIDDTMLDRAIARIAEQNKLSMQDFRVQLEREGTPYARFREELRAEITMQRLREREVANKIQISEAEVNDFLQANSGAQANQQEFNLAHILVRVPENASAEQIAQRRKRAEDAHQQLKAGNDFAKVAASFSDASEGLKGGEIGWRSLERLPELFVNAIVNLNQGDVTPVLKSANGFHILKVVGKRSPSILKSDTSASAPQQTRARHILIKVNQVVSASEARRRLMELKERLDNNAAKFEELAKLHSNDFSAGKGGDLGWIYPGDTVPEFERAMDALQPGQISEPVESPFGYHLIQVLERKSADVSQERRRLAARQAIRERKMEEATEEWLRQLRDRAYVEYRLQDNEFR</sequence>
<proteinExistence type="inferred from homology"/>
<evidence type="ECO:0000313" key="10">
    <source>
        <dbReference type="EMBL" id="MDQ9168864.1"/>
    </source>
</evidence>
<dbReference type="Pfam" id="PF00639">
    <property type="entry name" value="Rotamase"/>
    <property type="match status" value="2"/>
</dbReference>
<dbReference type="PROSITE" id="PS50198">
    <property type="entry name" value="PPIC_PPIASE_2"/>
    <property type="match status" value="2"/>
</dbReference>
<dbReference type="SUPFAM" id="SSF54534">
    <property type="entry name" value="FKBP-like"/>
    <property type="match status" value="2"/>
</dbReference>
<keyword evidence="11" id="KW-1185">Reference proteome</keyword>
<dbReference type="InterPro" id="IPR023058">
    <property type="entry name" value="PPIase_PpiC_CS"/>
</dbReference>
<dbReference type="PROSITE" id="PS01096">
    <property type="entry name" value="PPIC_PPIASE_1"/>
    <property type="match status" value="1"/>
</dbReference>
<protein>
    <recommendedName>
        <fullName evidence="7">Chaperone SurA</fullName>
    </recommendedName>
    <alternativeName>
        <fullName evidence="7">Peptidyl-prolyl cis-trans isomerase SurA</fullName>
        <shortName evidence="7">PPIase SurA</shortName>
        <ecNumber evidence="7">5.2.1.8</ecNumber>
    </alternativeName>
    <alternativeName>
        <fullName evidence="7">Rotamase SurA</fullName>
    </alternativeName>
</protein>
<keyword evidence="1 7" id="KW-0732">Signal</keyword>
<keyword evidence="3 7" id="KW-0574">Periplasm</keyword>
<organism evidence="10 11">
    <name type="scientific">Keguizhuia sedimenti</name>
    <dbReference type="NCBI Taxonomy" id="3064264"/>
    <lineage>
        <taxon>Bacteria</taxon>
        <taxon>Pseudomonadati</taxon>
        <taxon>Pseudomonadota</taxon>
        <taxon>Betaproteobacteria</taxon>
        <taxon>Burkholderiales</taxon>
        <taxon>Oxalobacteraceae</taxon>
        <taxon>Keguizhuia</taxon>
    </lineage>
</organism>
<dbReference type="Proteomes" id="UP001225596">
    <property type="component" value="Unassembled WGS sequence"/>
</dbReference>
<keyword evidence="4 7" id="KW-0697">Rotamase</keyword>
<feature type="signal peptide" evidence="7">
    <location>
        <begin position="1"/>
        <end position="36"/>
    </location>
</feature>
<comment type="subcellular location">
    <subcellularLocation>
        <location evidence="7">Periplasm</location>
    </subcellularLocation>
    <text evidence="7">Is capable of associating with the outer membrane.</text>
</comment>
<dbReference type="Pfam" id="PF09312">
    <property type="entry name" value="SurA_N"/>
    <property type="match status" value="1"/>
</dbReference>
<evidence type="ECO:0000259" key="9">
    <source>
        <dbReference type="PROSITE" id="PS50198"/>
    </source>
</evidence>
<evidence type="ECO:0000256" key="7">
    <source>
        <dbReference type="HAMAP-Rule" id="MF_01183"/>
    </source>
</evidence>
<dbReference type="EMBL" id="JAUYVH010000001">
    <property type="protein sequence ID" value="MDQ9168864.1"/>
    <property type="molecule type" value="Genomic_DNA"/>
</dbReference>
<evidence type="ECO:0000256" key="2">
    <source>
        <dbReference type="ARBA" id="ARBA00022737"/>
    </source>
</evidence>
<feature type="chain" id="PRO_5044929614" description="Chaperone SurA" evidence="7">
    <location>
        <begin position="37"/>
        <end position="468"/>
    </location>
</feature>
<keyword evidence="5 7" id="KW-0143">Chaperone</keyword>
<dbReference type="HAMAP" id="MF_01183">
    <property type="entry name" value="Chaperone_SurA"/>
    <property type="match status" value="1"/>
</dbReference>
<dbReference type="InterPro" id="IPR027304">
    <property type="entry name" value="Trigger_fact/SurA_dom_sf"/>
</dbReference>
<evidence type="ECO:0000256" key="3">
    <source>
        <dbReference type="ARBA" id="ARBA00022764"/>
    </source>
</evidence>
<dbReference type="PANTHER" id="PTHR47637">
    <property type="entry name" value="CHAPERONE SURA"/>
    <property type="match status" value="1"/>
</dbReference>
<reference evidence="10 11" key="1">
    <citation type="submission" date="2023-08" db="EMBL/GenBank/DDBJ databases">
        <title>Oxalobacteraceae gen .nov., isolated from river sludge outside the plant.</title>
        <authorList>
            <person name="Zhao S.Y."/>
        </authorList>
    </citation>
    <scope>NUCLEOTIDE SEQUENCE [LARGE SCALE GENOMIC DNA]</scope>
    <source>
        <strain evidence="10 11">R-40</strain>
    </source>
</reference>
<comment type="catalytic activity">
    <reaction evidence="7">
        <text>[protein]-peptidylproline (omega=180) = [protein]-peptidylproline (omega=0)</text>
        <dbReference type="Rhea" id="RHEA:16237"/>
        <dbReference type="Rhea" id="RHEA-COMP:10747"/>
        <dbReference type="Rhea" id="RHEA-COMP:10748"/>
        <dbReference type="ChEBI" id="CHEBI:83833"/>
        <dbReference type="ChEBI" id="CHEBI:83834"/>
        <dbReference type="EC" id="5.2.1.8"/>
    </reaction>
</comment>
<accession>A0ABU1BJ87</accession>
<comment type="domain">
    <text evidence="7">The PPIase activity resides only in the second parvulin domain. The N-terminal region and the C-terminal tail are necessary and sufficient for the chaperone activity of SurA. The PPIase activity is dispensable for SurA to function as a chaperone. The N-terminal region and the C-terminal tail are also required for porin recognition.</text>
</comment>
<dbReference type="InterPro" id="IPR023034">
    <property type="entry name" value="PPIase_SurA"/>
</dbReference>
<evidence type="ECO:0000256" key="5">
    <source>
        <dbReference type="ARBA" id="ARBA00023186"/>
    </source>
</evidence>
<dbReference type="GO" id="GO:0003755">
    <property type="term" value="F:peptidyl-prolyl cis-trans isomerase activity"/>
    <property type="evidence" value="ECO:0007669"/>
    <property type="project" value="UniProtKB-EC"/>
</dbReference>
<evidence type="ECO:0000256" key="8">
    <source>
        <dbReference type="SAM" id="Coils"/>
    </source>
</evidence>
<dbReference type="PANTHER" id="PTHR47637:SF1">
    <property type="entry name" value="CHAPERONE SURA"/>
    <property type="match status" value="1"/>
</dbReference>
<keyword evidence="8" id="KW-0175">Coiled coil</keyword>
<dbReference type="SUPFAM" id="SSF109998">
    <property type="entry name" value="Triger factor/SurA peptide-binding domain-like"/>
    <property type="match status" value="1"/>
</dbReference>
<evidence type="ECO:0000256" key="4">
    <source>
        <dbReference type="ARBA" id="ARBA00023110"/>
    </source>
</evidence>
<comment type="function">
    <text evidence="7">Chaperone involved in the correct folding and assembly of outer membrane proteins. Recognizes specific patterns of aromatic residues and the orientation of their side chains, which are found more frequently in integral outer membrane proteins. May act in both early periplasmic and late outer membrane-associated steps of protein maturation.</text>
</comment>
<gene>
    <name evidence="7" type="primary">surA</name>
    <name evidence="10" type="ORF">Q8A64_00415</name>
</gene>